<dbReference type="GO" id="GO:0005886">
    <property type="term" value="C:plasma membrane"/>
    <property type="evidence" value="ECO:0007669"/>
    <property type="project" value="TreeGrafter"/>
</dbReference>
<dbReference type="WBParaSite" id="TTAC_0001119801-mRNA-1">
    <property type="protein sequence ID" value="TTAC_0001119801-mRNA-1"/>
    <property type="gene ID" value="TTAC_0001119801"/>
</dbReference>
<dbReference type="STRING" id="6205.A0A0R3XCC1"/>
<accession>A0A0R3XCC1</accession>
<dbReference type="PANTHER" id="PTHR19282:SF519">
    <property type="entry name" value="TETRASPANIN"/>
    <property type="match status" value="1"/>
</dbReference>
<keyword evidence="7" id="KW-1185">Reference proteome</keyword>
<feature type="transmembrane region" description="Helical" evidence="5">
    <location>
        <begin position="249"/>
        <end position="271"/>
    </location>
</feature>
<evidence type="ECO:0000313" key="7">
    <source>
        <dbReference type="Proteomes" id="UP000274429"/>
    </source>
</evidence>
<comment type="subcellular location">
    <subcellularLocation>
        <location evidence="1">Membrane</location>
        <topology evidence="1">Multi-pass membrane protein</topology>
    </subcellularLocation>
</comment>
<evidence type="ECO:0000256" key="5">
    <source>
        <dbReference type="SAM" id="Phobius"/>
    </source>
</evidence>
<keyword evidence="2 5" id="KW-0812">Transmembrane</keyword>
<reference evidence="8" key="1">
    <citation type="submission" date="2017-02" db="UniProtKB">
        <authorList>
            <consortium name="WormBaseParasite"/>
        </authorList>
    </citation>
    <scope>IDENTIFICATION</scope>
</reference>
<dbReference type="OrthoDB" id="6279736at2759"/>
<feature type="transmembrane region" description="Helical" evidence="5">
    <location>
        <begin position="105"/>
        <end position="125"/>
    </location>
</feature>
<keyword evidence="3 5" id="KW-1133">Transmembrane helix</keyword>
<dbReference type="Pfam" id="PF00335">
    <property type="entry name" value="Tetraspanin"/>
    <property type="match status" value="1"/>
</dbReference>
<dbReference type="PANTHER" id="PTHR19282">
    <property type="entry name" value="TETRASPANIN"/>
    <property type="match status" value="1"/>
</dbReference>
<dbReference type="AlphaFoldDB" id="A0A0R3XCC1"/>
<gene>
    <name evidence="6" type="ORF">TTAC_LOCUS11180</name>
</gene>
<dbReference type="InterPro" id="IPR018499">
    <property type="entry name" value="Tetraspanin/Peripherin"/>
</dbReference>
<evidence type="ECO:0000256" key="3">
    <source>
        <dbReference type="ARBA" id="ARBA00022989"/>
    </source>
</evidence>
<evidence type="ECO:0000313" key="8">
    <source>
        <dbReference type="WBParaSite" id="TTAC_0001119801-mRNA-1"/>
    </source>
</evidence>
<evidence type="ECO:0000256" key="2">
    <source>
        <dbReference type="ARBA" id="ARBA00022692"/>
    </source>
</evidence>
<dbReference type="Proteomes" id="UP000274429">
    <property type="component" value="Unassembled WGS sequence"/>
</dbReference>
<proteinExistence type="predicted"/>
<keyword evidence="4 5" id="KW-0472">Membrane</keyword>
<feature type="transmembrane region" description="Helical" evidence="5">
    <location>
        <begin position="12"/>
        <end position="34"/>
    </location>
</feature>
<dbReference type="Gene3D" id="1.10.1450.10">
    <property type="entry name" value="Tetraspanin"/>
    <property type="match status" value="1"/>
</dbReference>
<name>A0A0R3XCC1_HYDTA</name>
<sequence length="299" mass="33016">MSKNVKRGFRIALQILALILTLAYFSTAITGVVLRVSKGWLETALSNDFDGYVGDEENLRQFAIFVLELADRMSIYGIATGFILALLCLVGLIGSWYNWRKMLNIYSGILVVFLIAQIVIANVAFPSPITFSKRMYNSTEELLKFYGDKGEKGEKATGVWNVLMETYPQCCGMEGYKDFGKLKGHTWLQCVKVCAIKPLPPLAEDLGKALPPACCNMTSGVCHDFIAKNVGLMGCKSKIELIGILRSEAVLSVTVAIIMAQLLLTLLVLAFSCTTEKEEEKESRSKLLTDTQNSILTPQ</sequence>
<evidence type="ECO:0000256" key="4">
    <source>
        <dbReference type="ARBA" id="ARBA00023136"/>
    </source>
</evidence>
<dbReference type="InterPro" id="IPR008952">
    <property type="entry name" value="Tetraspanin_EC2_sf"/>
</dbReference>
<evidence type="ECO:0000313" key="6">
    <source>
        <dbReference type="EMBL" id="VDM36160.1"/>
    </source>
</evidence>
<dbReference type="EMBL" id="UYWX01023136">
    <property type="protein sequence ID" value="VDM36160.1"/>
    <property type="molecule type" value="Genomic_DNA"/>
</dbReference>
<evidence type="ECO:0000256" key="1">
    <source>
        <dbReference type="ARBA" id="ARBA00004141"/>
    </source>
</evidence>
<reference evidence="6 7" key="2">
    <citation type="submission" date="2018-11" db="EMBL/GenBank/DDBJ databases">
        <authorList>
            <consortium name="Pathogen Informatics"/>
        </authorList>
    </citation>
    <scope>NUCLEOTIDE SEQUENCE [LARGE SCALE GENOMIC DNA]</scope>
</reference>
<protein>
    <submittedName>
        <fullName evidence="8">Tetraspanin</fullName>
    </submittedName>
</protein>
<organism evidence="8">
    <name type="scientific">Hydatigena taeniaeformis</name>
    <name type="common">Feline tapeworm</name>
    <name type="synonym">Taenia taeniaeformis</name>
    <dbReference type="NCBI Taxonomy" id="6205"/>
    <lineage>
        <taxon>Eukaryota</taxon>
        <taxon>Metazoa</taxon>
        <taxon>Spiralia</taxon>
        <taxon>Lophotrochozoa</taxon>
        <taxon>Platyhelminthes</taxon>
        <taxon>Cestoda</taxon>
        <taxon>Eucestoda</taxon>
        <taxon>Cyclophyllidea</taxon>
        <taxon>Taeniidae</taxon>
        <taxon>Hydatigera</taxon>
    </lineage>
</organism>
<feature type="transmembrane region" description="Helical" evidence="5">
    <location>
        <begin position="75"/>
        <end position="99"/>
    </location>
</feature>